<dbReference type="CDD" id="cd16337">
    <property type="entry name" value="MukF_C"/>
    <property type="match status" value="1"/>
</dbReference>
<dbReference type="GO" id="GO:0030261">
    <property type="term" value="P:chromosome condensation"/>
    <property type="evidence" value="ECO:0007669"/>
    <property type="project" value="UniProtKB-KW"/>
</dbReference>
<keyword evidence="8" id="KW-0175">Coiled coil</keyword>
<accession>A0A158SWW1</accession>
<feature type="domain" description="Chromosome partition protein MukF C-terminal" evidence="11">
    <location>
        <begin position="318"/>
        <end position="475"/>
    </location>
</feature>
<comment type="similarity">
    <text evidence="7">Belongs to the MukF family.</text>
</comment>
<evidence type="ECO:0000256" key="7">
    <source>
        <dbReference type="HAMAP-Rule" id="MF_01803"/>
    </source>
</evidence>
<keyword evidence="1 7" id="KW-0963">Cytoplasm</keyword>
<evidence type="ECO:0000259" key="10">
    <source>
        <dbReference type="Pfam" id="PF17192"/>
    </source>
</evidence>
<evidence type="ECO:0000256" key="3">
    <source>
        <dbReference type="ARBA" id="ARBA00022829"/>
    </source>
</evidence>
<feature type="domain" description="Chromosome partition protein MukF winged-helix" evidence="9">
    <location>
        <begin position="34"/>
        <end position="148"/>
    </location>
</feature>
<dbReference type="InterPro" id="IPR038198">
    <property type="entry name" value="MukF_C_sf"/>
</dbReference>
<evidence type="ECO:0000259" key="9">
    <source>
        <dbReference type="Pfam" id="PF03882"/>
    </source>
</evidence>
<comment type="caution">
    <text evidence="12">The sequence shown here is derived from an EMBL/GenBank/DDBJ whole genome shotgun (WGS) entry which is preliminary data.</text>
</comment>
<feature type="coiled-coil region" evidence="8">
    <location>
        <begin position="236"/>
        <end position="270"/>
    </location>
</feature>
<keyword evidence="2 7" id="KW-0132">Cell division</keyword>
<dbReference type="InterPro" id="IPR033441">
    <property type="entry name" value="MukF_C"/>
</dbReference>
<evidence type="ECO:0000256" key="5">
    <source>
        <dbReference type="ARBA" id="ARBA00023067"/>
    </source>
</evidence>
<dbReference type="GO" id="GO:0051301">
    <property type="term" value="P:cell division"/>
    <property type="evidence" value="ECO:0007669"/>
    <property type="project" value="UniProtKB-KW"/>
</dbReference>
<evidence type="ECO:0000256" key="8">
    <source>
        <dbReference type="SAM" id="Coils"/>
    </source>
</evidence>
<evidence type="ECO:0000256" key="2">
    <source>
        <dbReference type="ARBA" id="ARBA00022618"/>
    </source>
</evidence>
<protein>
    <recommendedName>
        <fullName evidence="7">Chromosome partition protein MukF</fullName>
    </recommendedName>
</protein>
<dbReference type="InterPro" id="IPR033439">
    <property type="entry name" value="MukF_WHTH"/>
</dbReference>
<dbReference type="GO" id="GO:0005509">
    <property type="term" value="F:calcium ion binding"/>
    <property type="evidence" value="ECO:0007669"/>
    <property type="project" value="UniProtKB-UniRule"/>
</dbReference>
<organism evidence="12 13">
    <name type="scientific">Haemophilus influenzae</name>
    <dbReference type="NCBI Taxonomy" id="727"/>
    <lineage>
        <taxon>Bacteria</taxon>
        <taxon>Pseudomonadati</taxon>
        <taxon>Pseudomonadota</taxon>
        <taxon>Gammaproteobacteria</taxon>
        <taxon>Pasteurellales</taxon>
        <taxon>Pasteurellaceae</taxon>
        <taxon>Haemophilus</taxon>
    </lineage>
</organism>
<comment type="subunit">
    <text evidence="7">Interacts, and probably forms a ternary complex, with MukE and MukB via its C-terminal region. The complex formation is stimulated by calcium or magnesium. It is required for an interaction between MukE and MukB.</text>
</comment>
<proteinExistence type="inferred from homology"/>
<dbReference type="Pfam" id="PF03882">
    <property type="entry name" value="WHD_KicB"/>
    <property type="match status" value="1"/>
</dbReference>
<evidence type="ECO:0000313" key="13">
    <source>
        <dbReference type="Proteomes" id="UP000050700"/>
    </source>
</evidence>
<dbReference type="InterPro" id="IPR036390">
    <property type="entry name" value="WH_DNA-bd_sf"/>
</dbReference>
<dbReference type="PIRSF" id="PIRSF018282">
    <property type="entry name" value="MukF"/>
    <property type="match status" value="1"/>
</dbReference>
<gene>
    <name evidence="7 12" type="primary">mukF</name>
    <name evidence="12" type="ORF">NTHI1209_00961</name>
</gene>
<evidence type="ECO:0000313" key="12">
    <source>
        <dbReference type="EMBL" id="KIS35355.1"/>
    </source>
</evidence>
<dbReference type="Pfam" id="PF17193">
    <property type="entry name" value="MukF_C"/>
    <property type="match status" value="1"/>
</dbReference>
<comment type="subcellular location">
    <subcellularLocation>
        <location evidence="7">Cytoplasm</location>
        <location evidence="7">Nucleoid</location>
    </subcellularLocation>
    <text evidence="7">Restricted to the nucleoid region.</text>
</comment>
<dbReference type="InterPro" id="IPR036388">
    <property type="entry name" value="WH-like_DNA-bd_sf"/>
</dbReference>
<dbReference type="InterPro" id="IPR036141">
    <property type="entry name" value="MukF_M_sp"/>
</dbReference>
<evidence type="ECO:0000256" key="4">
    <source>
        <dbReference type="ARBA" id="ARBA00022837"/>
    </source>
</evidence>
<dbReference type="GO" id="GO:0006260">
    <property type="term" value="P:DNA replication"/>
    <property type="evidence" value="ECO:0007669"/>
    <property type="project" value="UniProtKB-UniRule"/>
</dbReference>
<dbReference type="GO" id="GO:0009295">
    <property type="term" value="C:nucleoid"/>
    <property type="evidence" value="ECO:0007669"/>
    <property type="project" value="UniProtKB-SubCell"/>
</dbReference>
<comment type="function">
    <text evidence="7">Involved in chromosome condensation, segregation and cell cycle progression. May participate in facilitating chromosome segregation by condensation DNA from both sides of a centrally located replisome during cell division. Not required for mini-F plasmid partitioning. Probably acts via its interaction with MukB and MukE. Overexpression results in anucleate cells. It has a calcium binding activity.</text>
</comment>
<dbReference type="SUPFAM" id="SSF46785">
    <property type="entry name" value="Winged helix' DNA-binding domain"/>
    <property type="match status" value="1"/>
</dbReference>
<dbReference type="HAMAP" id="MF_01803">
    <property type="entry name" value="MukF"/>
    <property type="match status" value="1"/>
</dbReference>
<reference evidence="12 13" key="1">
    <citation type="submission" date="2014-05" db="EMBL/GenBank/DDBJ databases">
        <title>Methylome analysis of the phasevarions of Haemophilus influenzae.</title>
        <authorList>
            <person name="Atack J.M."/>
            <person name="Fox K.L."/>
            <person name="Power P.M."/>
            <person name="Clark T."/>
            <person name="Jurcisek J."/>
            <person name="Korlach J."/>
            <person name="Bakaletz L.O."/>
            <person name="Jennings M.P."/>
        </authorList>
    </citation>
    <scope>NUCLEOTIDE SEQUENCE [LARGE SCALE GENOMIC DNA]</scope>
    <source>
        <strain evidence="12 13">1209</strain>
    </source>
</reference>
<dbReference type="InterPro" id="IPR033440">
    <property type="entry name" value="MukF_M"/>
</dbReference>
<name>A0A158SWW1_HAEIF</name>
<dbReference type="InterPro" id="IPR005582">
    <property type="entry name" value="Chromosome_partition_MukF"/>
</dbReference>
<dbReference type="Gene3D" id="1.10.225.40">
    <property type="entry name" value="MukF, C-terminal domain"/>
    <property type="match status" value="1"/>
</dbReference>
<keyword evidence="4 7" id="KW-0106">Calcium</keyword>
<keyword evidence="5 7" id="KW-0226">DNA condensation</keyword>
<dbReference type="EMBL" id="JMQP01000002">
    <property type="protein sequence ID" value="KIS35355.1"/>
    <property type="molecule type" value="Genomic_DNA"/>
</dbReference>
<evidence type="ECO:0000256" key="6">
    <source>
        <dbReference type="ARBA" id="ARBA00023306"/>
    </source>
</evidence>
<dbReference type="AlphaFoldDB" id="A0A158SWW1"/>
<keyword evidence="6 7" id="KW-0131">Cell cycle</keyword>
<dbReference type="PATRIC" id="fig|727.582.peg.881"/>
<dbReference type="GO" id="GO:0005737">
    <property type="term" value="C:cytoplasm"/>
    <property type="evidence" value="ECO:0007669"/>
    <property type="project" value="UniProtKB-UniRule"/>
</dbReference>
<sequence length="475" mass="55157">MRSIQKKIFKIRKKSCIIFPIFCSILTLCNSMIETSQTIPELVSWAKDREFSLNLPTERLVFLLAIAIYNNERLDGEMLEADLVDIFRHTMNAFEQSTDAIATRANNAINELVKQRLLNRFSSEFTEGLAIYRLTPLGVGVSDYYIRQREFSALRLSVQLSIVADEIQRASDSAEEGVENNESEHFWRRNVFAPLKYSVAEIFDSIDLSQRIMDENQQSIKDEIAELLTKDWQAAISSCERLLDETSGNLRELQDTLNAAGDKLQAQLLRIQDCVIGRDDLYFIDQLITDLQSKLDRIISWGQQAIDLWIGYDRHVHKFIRTAIDMDKNRVFSQRLRNSIHHYFDHPWFLWTAQAERLVDLRDEEMVLREDDALGELPEELQYESLSDLHDQIVEHMQGLLIAYRENNRPIDLSLVLKEQLENYPLSRHFDVARIIVDQAVRLGMANDDLSGIYPDWQAINERGAEVQAHVIDKY</sequence>
<dbReference type="Pfam" id="PF17192">
    <property type="entry name" value="MukF_M"/>
    <property type="match status" value="1"/>
</dbReference>
<dbReference type="GO" id="GO:0007059">
    <property type="term" value="P:chromosome segregation"/>
    <property type="evidence" value="ECO:0007669"/>
    <property type="project" value="UniProtKB-UniRule"/>
</dbReference>
<dbReference type="Gene3D" id="1.10.10.10">
    <property type="entry name" value="Winged helix-like DNA-binding domain superfamily/Winged helix DNA-binding domain"/>
    <property type="match status" value="1"/>
</dbReference>
<evidence type="ECO:0000259" key="11">
    <source>
        <dbReference type="Pfam" id="PF17193"/>
    </source>
</evidence>
<keyword evidence="3 7" id="KW-0159">Chromosome partition</keyword>
<dbReference type="Proteomes" id="UP000050700">
    <property type="component" value="Unassembled WGS sequence"/>
</dbReference>
<dbReference type="NCBIfam" id="NF003615">
    <property type="entry name" value="PRK05260.1"/>
    <property type="match status" value="1"/>
</dbReference>
<feature type="domain" description="Chromosome partition protein MukF middle" evidence="10">
    <location>
        <begin position="152"/>
        <end position="316"/>
    </location>
</feature>
<dbReference type="Gene3D" id="1.20.58.590">
    <property type="entry name" value="Chromosome partition protein MukF, middle domain"/>
    <property type="match status" value="1"/>
</dbReference>
<feature type="region of interest" description="Leucine-zipper" evidence="7">
    <location>
        <begin position="243"/>
        <end position="271"/>
    </location>
</feature>
<evidence type="ECO:0000256" key="1">
    <source>
        <dbReference type="ARBA" id="ARBA00022490"/>
    </source>
</evidence>
<dbReference type="SUPFAM" id="SSF140570">
    <property type="entry name" value="MukF C-terminal domain-like"/>
    <property type="match status" value="1"/>
</dbReference>